<evidence type="ECO:0000313" key="2">
    <source>
        <dbReference type="EMBL" id="OOF83510.1"/>
    </source>
</evidence>
<dbReference type="Pfam" id="PF05929">
    <property type="entry name" value="Phage_GPO"/>
    <property type="match status" value="1"/>
</dbReference>
<reference evidence="2 3" key="1">
    <citation type="submission" date="2016-10" db="EMBL/GenBank/DDBJ databases">
        <title>Rodentibacter gen. nov. and new species.</title>
        <authorList>
            <person name="Christensen H."/>
        </authorList>
    </citation>
    <scope>NUCLEOTIDE SEQUENCE [LARGE SCALE GENOMIC DNA]</scope>
    <source>
        <strain evidence="2 3">Ppn157</strain>
    </source>
</reference>
<dbReference type="RefSeq" id="WP_077476885.1">
    <property type="nucleotide sequence ID" value="NZ_MLAH01000062.1"/>
</dbReference>
<sequence length="289" mass="32600">MNKSKLKTDFICIATSGYTVDGRQITAQELREMAESYDPNHYTANLWLEHRRYFSCGQVLELKAEEQENGETKLYAVIAPNQELIDLNLAGQKLFTSVEIMPNFRNSGKAYLYGLGVTDSPASVGTTKLDFFNVEQNGAVFGEFVKIDFAVKDDTDEEKMARSFFNAITKFFSSSPQTSEEEPTPHNNNKKEETSMNEKQFAQLLDAVTGLTQTVNNHFSAKQGNKPETEIKPEEKKQEEQPQGVTAEQFNQLLTTVQNLDKKFNDLNQEKTPVPNGVPEETQKFNVAV</sequence>
<feature type="region of interest" description="Disordered" evidence="1">
    <location>
        <begin position="267"/>
        <end position="289"/>
    </location>
</feature>
<protein>
    <submittedName>
        <fullName evidence="2">Phage capsid protein</fullName>
    </submittedName>
</protein>
<feature type="compositionally biased region" description="Basic and acidic residues" evidence="1">
    <location>
        <begin position="225"/>
        <end position="240"/>
    </location>
</feature>
<gene>
    <name evidence="2" type="ORF">BKG93_09825</name>
</gene>
<evidence type="ECO:0000313" key="3">
    <source>
        <dbReference type="Proteomes" id="UP000189549"/>
    </source>
</evidence>
<accession>A0A1V3L1P0</accession>
<dbReference type="InterPro" id="IPR009228">
    <property type="entry name" value="Capsid_scaffold_GpO"/>
</dbReference>
<dbReference type="Proteomes" id="UP000189549">
    <property type="component" value="Unassembled WGS sequence"/>
</dbReference>
<feature type="region of interest" description="Disordered" evidence="1">
    <location>
        <begin position="218"/>
        <end position="245"/>
    </location>
</feature>
<dbReference type="EMBL" id="MLAH01000062">
    <property type="protein sequence ID" value="OOF83510.1"/>
    <property type="molecule type" value="Genomic_DNA"/>
</dbReference>
<proteinExistence type="predicted"/>
<dbReference type="AlphaFoldDB" id="A0A1V3L1P0"/>
<feature type="region of interest" description="Disordered" evidence="1">
    <location>
        <begin position="174"/>
        <end position="196"/>
    </location>
</feature>
<comment type="caution">
    <text evidence="2">The sequence shown here is derived from an EMBL/GenBank/DDBJ whole genome shotgun (WGS) entry which is preliminary data.</text>
</comment>
<evidence type="ECO:0000256" key="1">
    <source>
        <dbReference type="SAM" id="MobiDB-lite"/>
    </source>
</evidence>
<organism evidence="2 3">
    <name type="scientific">Rodentibacter ratti</name>
    <dbReference type="NCBI Taxonomy" id="1906745"/>
    <lineage>
        <taxon>Bacteria</taxon>
        <taxon>Pseudomonadati</taxon>
        <taxon>Pseudomonadota</taxon>
        <taxon>Gammaproteobacteria</taxon>
        <taxon>Pasteurellales</taxon>
        <taxon>Pasteurellaceae</taxon>
        <taxon>Rodentibacter</taxon>
    </lineage>
</organism>
<name>A0A1V3L1P0_9PAST</name>